<evidence type="ECO:0000313" key="2">
    <source>
        <dbReference type="Proteomes" id="UP000830768"/>
    </source>
</evidence>
<sequence length="478" mass="55019">MSSDGQVVVLKPSTLCSVCYSALVGELDYGWRPHHQSGHHVESAAELGCYVCGTIQNSKPWHLYRSHCLARKLQYHLDLRIQDDGSILDGLWVQTEELDGPAYCWRFQLWRDSGQIDTIPYHARAMSVDDPAFIKLATTWVKTCSREHEECLVLHPTYRPTRLIHIVDAGHVRLITSNKEASAPYMAFSHCWGKVQTIKLLENNVSEFQAGLPLERLPNNYQETIRLCCEIGFHYIWIDSLCIIQDSAEDWAREAKDMKLVYGHALFNLCSATASDSSGSSFIRRKPNLLVPERVVFRDTTFQLIYDHQFHEDITFCTLHSRAWVYQEWYLSKRSLILCSRELWWHCRKQLACEIRPNGAPMGPRGLWWKHAKEMKEDSTMPANPNSLCTIWYRRVREYTRSKLTKESDRRIAFSGVVQSLGQSHGFSIADDYGLLRYCLMQLCPDSYVLCHCDHQPTVSPPAVRGGGLIVIVEMKLF</sequence>
<reference evidence="1" key="1">
    <citation type="submission" date="2021-11" db="EMBL/GenBank/DDBJ databases">
        <title>Fusarium solani-melongenae Genome sequencing and assembly.</title>
        <authorList>
            <person name="Xie S."/>
            <person name="Huang L."/>
            <person name="Zhang X."/>
        </authorList>
    </citation>
    <scope>NUCLEOTIDE SEQUENCE</scope>
    <source>
        <strain evidence="1">CRI 24-3</strain>
    </source>
</reference>
<name>A0ACD3YWB6_FUSSC</name>
<keyword evidence="2" id="KW-1185">Reference proteome</keyword>
<protein>
    <submittedName>
        <fullName evidence="1">Uncharacterized protein</fullName>
    </submittedName>
</protein>
<accession>A0ACD3YWB6</accession>
<dbReference type="Proteomes" id="UP000830768">
    <property type="component" value="Chromosome 3"/>
</dbReference>
<evidence type="ECO:0000313" key="1">
    <source>
        <dbReference type="EMBL" id="UPK92163.1"/>
    </source>
</evidence>
<proteinExistence type="predicted"/>
<dbReference type="EMBL" id="CP090032">
    <property type="protein sequence ID" value="UPK92163.1"/>
    <property type="molecule type" value="Genomic_DNA"/>
</dbReference>
<organism evidence="1 2">
    <name type="scientific">Fusarium solani subsp. cucurbitae</name>
    <name type="common">Neocosmosporum cucurbitae</name>
    <dbReference type="NCBI Taxonomy" id="2747967"/>
    <lineage>
        <taxon>Eukaryota</taxon>
        <taxon>Fungi</taxon>
        <taxon>Dikarya</taxon>
        <taxon>Ascomycota</taxon>
        <taxon>Pezizomycotina</taxon>
        <taxon>Sordariomycetes</taxon>
        <taxon>Hypocreomycetidae</taxon>
        <taxon>Hypocreales</taxon>
        <taxon>Nectriaceae</taxon>
        <taxon>Fusarium</taxon>
        <taxon>Fusarium solani species complex</taxon>
    </lineage>
</organism>
<gene>
    <name evidence="1" type="ORF">LCI18_003098</name>
</gene>